<dbReference type="Gene3D" id="1.10.8.10">
    <property type="entry name" value="DNA helicase RuvA subunit, C-terminal domain"/>
    <property type="match status" value="1"/>
</dbReference>
<keyword evidence="9" id="KW-1185">Reference proteome</keyword>
<dbReference type="InterPro" id="IPR001816">
    <property type="entry name" value="Transl_elong_EFTs/EF1B"/>
</dbReference>
<dbReference type="Proteomes" id="UP000189177">
    <property type="component" value="Unassembled WGS sequence"/>
</dbReference>
<dbReference type="PROSITE" id="PS01126">
    <property type="entry name" value="EF_TS_1"/>
    <property type="match status" value="1"/>
</dbReference>
<evidence type="ECO:0000256" key="1">
    <source>
        <dbReference type="ARBA" id="ARBA00005532"/>
    </source>
</evidence>
<feature type="region of interest" description="Involved in Mg(2+) ion dislocation from EF-Tu" evidence="6">
    <location>
        <begin position="79"/>
        <end position="82"/>
    </location>
</feature>
<dbReference type="FunFam" id="1.10.286.20:FF:000001">
    <property type="entry name" value="Elongation factor Ts"/>
    <property type="match status" value="1"/>
</dbReference>
<keyword evidence="5 6" id="KW-0648">Protein biosynthesis</keyword>
<name>A0A1V2ZW32_9GAMM</name>
<evidence type="ECO:0000256" key="3">
    <source>
        <dbReference type="ARBA" id="ARBA00022490"/>
    </source>
</evidence>
<evidence type="ECO:0000256" key="4">
    <source>
        <dbReference type="ARBA" id="ARBA00022768"/>
    </source>
</evidence>
<dbReference type="Pfam" id="PF00889">
    <property type="entry name" value="EF_TS"/>
    <property type="match status" value="1"/>
</dbReference>
<gene>
    <name evidence="6" type="primary">tsf</name>
    <name evidence="8" type="ORF">B1A74_11810</name>
</gene>
<dbReference type="OrthoDB" id="9808348at2"/>
<comment type="caution">
    <text evidence="8">The sequence shown here is derived from an EMBL/GenBank/DDBJ whole genome shotgun (WGS) entry which is preliminary data.</text>
</comment>
<dbReference type="NCBIfam" id="TIGR00116">
    <property type="entry name" value="tsf"/>
    <property type="match status" value="1"/>
</dbReference>
<dbReference type="InterPro" id="IPR009060">
    <property type="entry name" value="UBA-like_sf"/>
</dbReference>
<comment type="function">
    <text evidence="6">Associates with the EF-Tu.GDP complex and induces the exchange of GDP to GTP. It remains bound to the aminoacyl-tRNA.EF-Tu.GTP complex up to the GTP hydrolysis stage on the ribosome.</text>
</comment>
<dbReference type="RefSeq" id="WP_018947796.1">
    <property type="nucleotide sequence ID" value="NZ_MUZR01000054.1"/>
</dbReference>
<dbReference type="InterPro" id="IPR014039">
    <property type="entry name" value="Transl_elong_EFTs/EF1B_dimer"/>
</dbReference>
<dbReference type="FunFam" id="1.10.8.10:FF:000001">
    <property type="entry name" value="Elongation factor Ts"/>
    <property type="match status" value="1"/>
</dbReference>
<dbReference type="Gene3D" id="1.10.286.20">
    <property type="match status" value="1"/>
</dbReference>
<evidence type="ECO:0000256" key="6">
    <source>
        <dbReference type="HAMAP-Rule" id="MF_00050"/>
    </source>
</evidence>
<organism evidence="8 9">
    <name type="scientific">Thioalkalivibrio halophilus</name>
    <dbReference type="NCBI Taxonomy" id="252474"/>
    <lineage>
        <taxon>Bacteria</taxon>
        <taxon>Pseudomonadati</taxon>
        <taxon>Pseudomonadota</taxon>
        <taxon>Gammaproteobacteria</taxon>
        <taxon>Chromatiales</taxon>
        <taxon>Ectothiorhodospiraceae</taxon>
        <taxon>Thioalkalivibrio</taxon>
    </lineage>
</organism>
<proteinExistence type="inferred from homology"/>
<dbReference type="CDD" id="cd14275">
    <property type="entry name" value="UBA_EF-Ts"/>
    <property type="match status" value="1"/>
</dbReference>
<dbReference type="Gene3D" id="3.30.479.20">
    <property type="entry name" value="Elongation factor Ts, dimerisation domain"/>
    <property type="match status" value="2"/>
</dbReference>
<protein>
    <recommendedName>
        <fullName evidence="2 6">Elongation factor Ts</fullName>
        <shortName evidence="6">EF-Ts</shortName>
    </recommendedName>
</protein>
<dbReference type="InterPro" id="IPR018101">
    <property type="entry name" value="Transl_elong_Ts_CS"/>
</dbReference>
<evidence type="ECO:0000256" key="2">
    <source>
        <dbReference type="ARBA" id="ARBA00016956"/>
    </source>
</evidence>
<reference evidence="8 9" key="1">
    <citation type="submission" date="2017-02" db="EMBL/GenBank/DDBJ databases">
        <title>Genomic diversity within the haloalkaliphilic genus Thioalkalivibrio.</title>
        <authorList>
            <person name="Ahn A.-C."/>
            <person name="Meier-Kolthoff J."/>
            <person name="Overmars L."/>
            <person name="Richter M."/>
            <person name="Woyke T."/>
            <person name="Sorokin D.Y."/>
            <person name="Muyzer G."/>
        </authorList>
    </citation>
    <scope>NUCLEOTIDE SEQUENCE [LARGE SCALE GENOMIC DNA]</scope>
    <source>
        <strain evidence="8 9">HL17</strain>
    </source>
</reference>
<dbReference type="STRING" id="252474.B1A74_11810"/>
<keyword evidence="3 6" id="KW-0963">Cytoplasm</keyword>
<dbReference type="HAMAP" id="MF_00050">
    <property type="entry name" value="EF_Ts"/>
    <property type="match status" value="1"/>
</dbReference>
<accession>A0A1V2ZW32</accession>
<keyword evidence="4 6" id="KW-0251">Elongation factor</keyword>
<evidence type="ECO:0000313" key="9">
    <source>
        <dbReference type="Proteomes" id="UP000189177"/>
    </source>
</evidence>
<evidence type="ECO:0000256" key="5">
    <source>
        <dbReference type="ARBA" id="ARBA00022917"/>
    </source>
</evidence>
<dbReference type="PANTHER" id="PTHR11741:SF0">
    <property type="entry name" value="ELONGATION FACTOR TS, MITOCHONDRIAL"/>
    <property type="match status" value="1"/>
</dbReference>
<dbReference type="InterPro" id="IPR036402">
    <property type="entry name" value="EF-Ts_dimer_sf"/>
</dbReference>
<dbReference type="GO" id="GO:0005737">
    <property type="term" value="C:cytoplasm"/>
    <property type="evidence" value="ECO:0007669"/>
    <property type="project" value="UniProtKB-SubCell"/>
</dbReference>
<dbReference type="PANTHER" id="PTHR11741">
    <property type="entry name" value="ELONGATION FACTOR TS"/>
    <property type="match status" value="1"/>
</dbReference>
<dbReference type="GO" id="GO:0003746">
    <property type="term" value="F:translation elongation factor activity"/>
    <property type="evidence" value="ECO:0007669"/>
    <property type="project" value="UniProtKB-UniRule"/>
</dbReference>
<dbReference type="EMBL" id="MUZR01000054">
    <property type="protein sequence ID" value="OOC09285.1"/>
    <property type="molecule type" value="Genomic_DNA"/>
</dbReference>
<evidence type="ECO:0000259" key="7">
    <source>
        <dbReference type="Pfam" id="PF00889"/>
    </source>
</evidence>
<sequence>MAISAAQVKELRERTGAGMMECKKALTEVDGDLEAAVEAMRKSGMAKADKKADRVAAEGRVEIVSEGNRAVIVEVNCETDFVGNDDNFRAFATRCAQTALNTEATDVDGLMNEEVEGEKLEEHRTQLVAKVGENVQVRRFERLNAEGSLGAYQHGARIGVLVALDKADDELAKHIAMHIAAQQPVCVDEDEVPTEMLDKERAMFKAQAEESGKPENIIEKMIEGRIRKYLGEITLVGQAFVMNPDQTVGDLLKEKGAKVTGFVRYEVGEGIEKKSENFAEEVMAQARGA</sequence>
<evidence type="ECO:0000313" key="8">
    <source>
        <dbReference type="EMBL" id="OOC09285.1"/>
    </source>
</evidence>
<comment type="similarity">
    <text evidence="1 6">Belongs to the EF-Ts family.</text>
</comment>
<feature type="domain" description="Translation elongation factor EFTs/EF1B dimerisation" evidence="7">
    <location>
        <begin position="70"/>
        <end position="269"/>
    </location>
</feature>
<dbReference type="SUPFAM" id="SSF54713">
    <property type="entry name" value="Elongation factor Ts (EF-Ts), dimerisation domain"/>
    <property type="match status" value="2"/>
</dbReference>
<dbReference type="AlphaFoldDB" id="A0A1V2ZW32"/>
<dbReference type="SUPFAM" id="SSF46934">
    <property type="entry name" value="UBA-like"/>
    <property type="match status" value="1"/>
</dbReference>
<comment type="subcellular location">
    <subcellularLocation>
        <location evidence="6">Cytoplasm</location>
    </subcellularLocation>
</comment>